<keyword evidence="6" id="KW-1185">Reference proteome</keyword>
<dbReference type="Gene3D" id="1.10.10.10">
    <property type="entry name" value="Winged helix-like DNA-binding domain superfamily/Winged helix DNA-binding domain"/>
    <property type="match status" value="1"/>
</dbReference>
<dbReference type="SMART" id="SM00421">
    <property type="entry name" value="HTH_LUXR"/>
    <property type="match status" value="1"/>
</dbReference>
<evidence type="ECO:0000256" key="3">
    <source>
        <dbReference type="ARBA" id="ARBA00023163"/>
    </source>
</evidence>
<dbReference type="RefSeq" id="WP_079908524.1">
    <property type="nucleotide sequence ID" value="NZ_BAABJG010000027.1"/>
</dbReference>
<evidence type="ECO:0000313" key="5">
    <source>
        <dbReference type="EMBL" id="MFD1218940.1"/>
    </source>
</evidence>
<proteinExistence type="predicted"/>
<dbReference type="Pfam" id="PF00196">
    <property type="entry name" value="GerE"/>
    <property type="match status" value="1"/>
</dbReference>
<sequence>MLEIVSTKYEGKYLDYVRQTMLSFAERNHLTRRESEIAVLLMIYGYSNQELADHCSISVKTVKNHLDNIMKKLGIHSTRKLYSMLLQAFCCEGGMVMAEQARRYERMSG</sequence>
<comment type="caution">
    <text evidence="5">The sequence shown here is derived from an EMBL/GenBank/DDBJ whole genome shotgun (WGS) entry which is preliminary data.</text>
</comment>
<dbReference type="EMBL" id="JBHTLU010000007">
    <property type="protein sequence ID" value="MFD1218940.1"/>
    <property type="molecule type" value="Genomic_DNA"/>
</dbReference>
<dbReference type="PROSITE" id="PS50043">
    <property type="entry name" value="HTH_LUXR_2"/>
    <property type="match status" value="1"/>
</dbReference>
<evidence type="ECO:0000256" key="1">
    <source>
        <dbReference type="ARBA" id="ARBA00023015"/>
    </source>
</evidence>
<dbReference type="CDD" id="cd06170">
    <property type="entry name" value="LuxR_C_like"/>
    <property type="match status" value="1"/>
</dbReference>
<accession>A0ABW3UH46</accession>
<name>A0ABW3UH46_9BACL</name>
<reference evidence="6" key="1">
    <citation type="journal article" date="2019" name="Int. J. Syst. Evol. Microbiol.">
        <title>The Global Catalogue of Microorganisms (GCM) 10K type strain sequencing project: providing services to taxonomists for standard genome sequencing and annotation.</title>
        <authorList>
            <consortium name="The Broad Institute Genomics Platform"/>
            <consortium name="The Broad Institute Genome Sequencing Center for Infectious Disease"/>
            <person name="Wu L."/>
            <person name="Ma J."/>
        </authorList>
    </citation>
    <scope>NUCLEOTIDE SEQUENCE [LARGE SCALE GENOMIC DNA]</scope>
    <source>
        <strain evidence="6">CCUG 53270</strain>
    </source>
</reference>
<protein>
    <submittedName>
        <fullName evidence="5">Helix-turn-helix transcriptional regulator</fullName>
    </submittedName>
</protein>
<evidence type="ECO:0000313" key="6">
    <source>
        <dbReference type="Proteomes" id="UP001597180"/>
    </source>
</evidence>
<keyword evidence="1" id="KW-0805">Transcription regulation</keyword>
<keyword evidence="3" id="KW-0804">Transcription</keyword>
<evidence type="ECO:0000256" key="2">
    <source>
        <dbReference type="ARBA" id="ARBA00023125"/>
    </source>
</evidence>
<gene>
    <name evidence="5" type="ORF">ACFQ4B_02305</name>
</gene>
<dbReference type="Proteomes" id="UP001597180">
    <property type="component" value="Unassembled WGS sequence"/>
</dbReference>
<evidence type="ECO:0000259" key="4">
    <source>
        <dbReference type="PROSITE" id="PS50043"/>
    </source>
</evidence>
<organism evidence="5 6">
    <name type="scientific">Paenibacillus vulneris</name>
    <dbReference type="NCBI Taxonomy" id="1133364"/>
    <lineage>
        <taxon>Bacteria</taxon>
        <taxon>Bacillati</taxon>
        <taxon>Bacillota</taxon>
        <taxon>Bacilli</taxon>
        <taxon>Bacillales</taxon>
        <taxon>Paenibacillaceae</taxon>
        <taxon>Paenibacillus</taxon>
    </lineage>
</organism>
<dbReference type="InterPro" id="IPR036388">
    <property type="entry name" value="WH-like_DNA-bd_sf"/>
</dbReference>
<keyword evidence="2" id="KW-0238">DNA-binding</keyword>
<dbReference type="InterPro" id="IPR000792">
    <property type="entry name" value="Tscrpt_reg_LuxR_C"/>
</dbReference>
<dbReference type="InterPro" id="IPR016032">
    <property type="entry name" value="Sig_transdc_resp-reg_C-effctor"/>
</dbReference>
<dbReference type="PANTHER" id="PTHR44688">
    <property type="entry name" value="DNA-BINDING TRANSCRIPTIONAL ACTIVATOR DEVR_DOSR"/>
    <property type="match status" value="1"/>
</dbReference>
<dbReference type="PANTHER" id="PTHR44688:SF16">
    <property type="entry name" value="DNA-BINDING TRANSCRIPTIONAL ACTIVATOR DEVR_DOSR"/>
    <property type="match status" value="1"/>
</dbReference>
<feature type="domain" description="HTH luxR-type" evidence="4">
    <location>
        <begin position="23"/>
        <end position="89"/>
    </location>
</feature>
<dbReference type="SUPFAM" id="SSF46894">
    <property type="entry name" value="C-terminal effector domain of the bipartite response regulators"/>
    <property type="match status" value="1"/>
</dbReference>